<comment type="caution">
    <text evidence="13">The sequence shown here is derived from an EMBL/GenBank/DDBJ whole genome shotgun (WGS) entry which is preliminary data.</text>
</comment>
<evidence type="ECO:0000256" key="8">
    <source>
        <dbReference type="ARBA" id="ARBA00022989"/>
    </source>
</evidence>
<evidence type="ECO:0000256" key="4">
    <source>
        <dbReference type="ARBA" id="ARBA00022679"/>
    </source>
</evidence>
<dbReference type="InterPro" id="IPR001264">
    <property type="entry name" value="Glyco_trans_51"/>
</dbReference>
<keyword evidence="6 11" id="KW-0133">Cell shape</keyword>
<evidence type="ECO:0000256" key="2">
    <source>
        <dbReference type="ARBA" id="ARBA00022519"/>
    </source>
</evidence>
<keyword evidence="8 11" id="KW-1133">Transmembrane helix</keyword>
<dbReference type="Pfam" id="PF00912">
    <property type="entry name" value="Transgly"/>
    <property type="match status" value="1"/>
</dbReference>
<keyword evidence="4 11" id="KW-0808">Transferase</keyword>
<dbReference type="InterPro" id="IPR023346">
    <property type="entry name" value="Lysozyme-like_dom_sf"/>
</dbReference>
<dbReference type="GO" id="GO:0009274">
    <property type="term" value="C:peptidoglycan-based cell wall"/>
    <property type="evidence" value="ECO:0007669"/>
    <property type="project" value="InterPro"/>
</dbReference>
<evidence type="ECO:0000256" key="10">
    <source>
        <dbReference type="ARBA" id="ARBA00023316"/>
    </source>
</evidence>
<evidence type="ECO:0000313" key="14">
    <source>
        <dbReference type="Proteomes" id="UP000262917"/>
    </source>
</evidence>
<dbReference type="GO" id="GO:0016763">
    <property type="term" value="F:pentosyltransferase activity"/>
    <property type="evidence" value="ECO:0007669"/>
    <property type="project" value="InterPro"/>
</dbReference>
<evidence type="ECO:0000256" key="7">
    <source>
        <dbReference type="ARBA" id="ARBA00022984"/>
    </source>
</evidence>
<evidence type="ECO:0000256" key="3">
    <source>
        <dbReference type="ARBA" id="ARBA00022676"/>
    </source>
</evidence>
<dbReference type="PANTHER" id="PTHR30400">
    <property type="entry name" value="MONOFUNCTIONAL BIOSYNTHETIC PEPTIDOGLYCAN TRANSGLYCOSYLASE"/>
    <property type="match status" value="1"/>
</dbReference>
<dbReference type="UniPathway" id="UPA00219"/>
<comment type="subcellular location">
    <subcellularLocation>
        <location evidence="11">Cell inner membrane</location>
        <topology evidence="11">Single-pass membrane protein</topology>
    </subcellularLocation>
</comment>
<dbReference type="HAMAP" id="MF_00766">
    <property type="entry name" value="PGT_MtgA"/>
    <property type="match status" value="1"/>
</dbReference>
<dbReference type="GO" id="GO:0008955">
    <property type="term" value="F:peptidoglycan glycosyltransferase activity"/>
    <property type="evidence" value="ECO:0007669"/>
    <property type="project" value="UniProtKB-UniRule"/>
</dbReference>
<keyword evidence="5 11" id="KW-0812">Transmembrane</keyword>
<proteinExistence type="inferred from homology"/>
<dbReference type="GO" id="GO:0008360">
    <property type="term" value="P:regulation of cell shape"/>
    <property type="evidence" value="ECO:0007669"/>
    <property type="project" value="UniProtKB-KW"/>
</dbReference>
<evidence type="ECO:0000256" key="5">
    <source>
        <dbReference type="ARBA" id="ARBA00022692"/>
    </source>
</evidence>
<dbReference type="Gene3D" id="1.10.3810.10">
    <property type="entry name" value="Biosynthetic peptidoglycan transglycosylase-like"/>
    <property type="match status" value="1"/>
</dbReference>
<evidence type="ECO:0000256" key="1">
    <source>
        <dbReference type="ARBA" id="ARBA00022475"/>
    </source>
</evidence>
<evidence type="ECO:0000256" key="6">
    <source>
        <dbReference type="ARBA" id="ARBA00022960"/>
    </source>
</evidence>
<gene>
    <name evidence="11" type="primary">mtgA</name>
    <name evidence="13" type="ORF">D0Y53_01425</name>
</gene>
<dbReference type="OrthoDB" id="9766909at2"/>
<dbReference type="EMBL" id="QVPD01000001">
    <property type="protein sequence ID" value="RFP62579.1"/>
    <property type="molecule type" value="Genomic_DNA"/>
</dbReference>
<keyword evidence="10 11" id="KW-0961">Cell wall biogenesis/degradation</keyword>
<dbReference type="Proteomes" id="UP000262917">
    <property type="component" value="Unassembled WGS sequence"/>
</dbReference>
<comment type="function">
    <text evidence="11">Peptidoglycan polymerase that catalyzes glycan chain elongation from lipid-linked precursors.</text>
</comment>
<dbReference type="GO" id="GO:0005886">
    <property type="term" value="C:plasma membrane"/>
    <property type="evidence" value="ECO:0007669"/>
    <property type="project" value="UniProtKB-SubCell"/>
</dbReference>
<dbReference type="GO" id="GO:0071555">
    <property type="term" value="P:cell wall organization"/>
    <property type="evidence" value="ECO:0007669"/>
    <property type="project" value="UniProtKB-KW"/>
</dbReference>
<reference evidence="13 14" key="1">
    <citation type="submission" date="2018-08" db="EMBL/GenBank/DDBJ databases">
        <title>Lysobacter weifangensis sp. nov., a new member of the family 'Xanthomonadaceae', isolated from soil in a farmland.</title>
        <authorList>
            <person name="Zhao H."/>
        </authorList>
    </citation>
    <scope>NUCLEOTIDE SEQUENCE [LARGE SCALE GENOMIC DNA]</scope>
    <source>
        <strain evidence="13 14">WF-2</strain>
    </source>
</reference>
<keyword evidence="2 11" id="KW-0997">Cell inner membrane</keyword>
<dbReference type="GO" id="GO:0009252">
    <property type="term" value="P:peptidoglycan biosynthetic process"/>
    <property type="evidence" value="ECO:0007669"/>
    <property type="project" value="UniProtKB-UniRule"/>
</dbReference>
<organism evidence="13 14">
    <name type="scientific">Cognatiluteimonas weifangensis</name>
    <dbReference type="NCBI Taxonomy" id="2303539"/>
    <lineage>
        <taxon>Bacteria</taxon>
        <taxon>Pseudomonadati</taxon>
        <taxon>Pseudomonadota</taxon>
        <taxon>Gammaproteobacteria</taxon>
        <taxon>Lysobacterales</taxon>
        <taxon>Lysobacteraceae</taxon>
        <taxon>Cognatiluteimonas</taxon>
    </lineage>
</organism>
<protein>
    <recommendedName>
        <fullName evidence="11">Biosynthetic peptidoglycan transglycosylase</fullName>
        <ecNumber evidence="11">2.4.99.28</ecNumber>
    </recommendedName>
    <alternativeName>
        <fullName evidence="11">Glycan polymerase</fullName>
    </alternativeName>
    <alternativeName>
        <fullName evidence="11">Peptidoglycan glycosyltransferase MtgA</fullName>
        <shortName evidence="11">PGT</shortName>
    </alternativeName>
</protein>
<keyword evidence="1 11" id="KW-1003">Cell membrane</keyword>
<feature type="transmembrane region" description="Helical" evidence="11">
    <location>
        <begin position="71"/>
        <end position="93"/>
    </location>
</feature>
<dbReference type="SUPFAM" id="SSF53955">
    <property type="entry name" value="Lysozyme-like"/>
    <property type="match status" value="1"/>
</dbReference>
<comment type="pathway">
    <text evidence="11">Cell wall biogenesis; peptidoglycan biosynthesis.</text>
</comment>
<dbReference type="InterPro" id="IPR036950">
    <property type="entry name" value="PBP_transglycosylase"/>
</dbReference>
<evidence type="ECO:0000256" key="9">
    <source>
        <dbReference type="ARBA" id="ARBA00023136"/>
    </source>
</evidence>
<evidence type="ECO:0000259" key="12">
    <source>
        <dbReference type="Pfam" id="PF00912"/>
    </source>
</evidence>
<evidence type="ECO:0000256" key="11">
    <source>
        <dbReference type="HAMAP-Rule" id="MF_00766"/>
    </source>
</evidence>
<sequence length="295" mass="32469">MVPGGIGAGGSGTGACGIDHAVLVRGARGGDNARCDGTGGGFNGDRGPLVQAEPLLVPGPPRRRRRRWWRWLLALPLLWVLVTGLQVLALRFVDPPFSAFMAARQLAAWRQGDWDYGIVHDWRDLERIAPSLPLALVAAEDQNFPVHHGFDFEAIAKARRNNARGRKLRGASTISQQVAKNLFLWSGRSWVRKGVEAWYTVLIEALWPKRRILEVYANIAEFGDGVYGAQAAARSFFGKDASGLSPAESARLAAVLPSPRRYDARNPGPYVRRRSANIQRQMRHLGGSAYLETLD</sequence>
<dbReference type="AlphaFoldDB" id="A0A372DSQ3"/>
<dbReference type="NCBIfam" id="TIGR02070">
    <property type="entry name" value="mono_pep_trsgly"/>
    <property type="match status" value="1"/>
</dbReference>
<dbReference type="PANTHER" id="PTHR30400:SF0">
    <property type="entry name" value="BIOSYNTHETIC PEPTIDOGLYCAN TRANSGLYCOSYLASE"/>
    <property type="match status" value="1"/>
</dbReference>
<keyword evidence="7 11" id="KW-0573">Peptidoglycan synthesis</keyword>
<dbReference type="InterPro" id="IPR011812">
    <property type="entry name" value="Pep_trsgly"/>
</dbReference>
<name>A0A372DSQ3_9GAMM</name>
<dbReference type="EC" id="2.4.99.28" evidence="11"/>
<keyword evidence="14" id="KW-1185">Reference proteome</keyword>
<keyword evidence="3 11" id="KW-0328">Glycosyltransferase</keyword>
<comment type="catalytic activity">
    <reaction evidence="11">
        <text>[GlcNAc-(1-&gt;4)-Mur2Ac(oyl-L-Ala-gamma-D-Glu-L-Lys-D-Ala-D-Ala)](n)-di-trans,octa-cis-undecaprenyl diphosphate + beta-D-GlcNAc-(1-&gt;4)-Mur2Ac(oyl-L-Ala-gamma-D-Glu-L-Lys-D-Ala-D-Ala)-di-trans,octa-cis-undecaprenyl diphosphate = [GlcNAc-(1-&gt;4)-Mur2Ac(oyl-L-Ala-gamma-D-Glu-L-Lys-D-Ala-D-Ala)](n+1)-di-trans,octa-cis-undecaprenyl diphosphate + di-trans,octa-cis-undecaprenyl diphosphate + H(+)</text>
        <dbReference type="Rhea" id="RHEA:23708"/>
        <dbReference type="Rhea" id="RHEA-COMP:9602"/>
        <dbReference type="Rhea" id="RHEA-COMP:9603"/>
        <dbReference type="ChEBI" id="CHEBI:15378"/>
        <dbReference type="ChEBI" id="CHEBI:58405"/>
        <dbReference type="ChEBI" id="CHEBI:60033"/>
        <dbReference type="ChEBI" id="CHEBI:78435"/>
        <dbReference type="EC" id="2.4.99.28"/>
    </reaction>
</comment>
<accession>A0A372DSQ3</accession>
<comment type="similarity">
    <text evidence="11">Belongs to the glycosyltransferase 51 family.</text>
</comment>
<keyword evidence="9 11" id="KW-0472">Membrane</keyword>
<feature type="domain" description="Glycosyl transferase family 51" evidence="12">
    <location>
        <begin position="120"/>
        <end position="282"/>
    </location>
</feature>
<evidence type="ECO:0000313" key="13">
    <source>
        <dbReference type="EMBL" id="RFP62579.1"/>
    </source>
</evidence>